<dbReference type="PANTHER" id="PTHR22603">
    <property type="entry name" value="CHOLINE/ETHANOALAMINE KINASE"/>
    <property type="match status" value="1"/>
</dbReference>
<dbReference type="EC" id="2.7.1.82" evidence="5"/>
<organism evidence="6 10">
    <name type="scientific">Adineta steineri</name>
    <dbReference type="NCBI Taxonomy" id="433720"/>
    <lineage>
        <taxon>Eukaryota</taxon>
        <taxon>Metazoa</taxon>
        <taxon>Spiralia</taxon>
        <taxon>Gnathifera</taxon>
        <taxon>Rotifera</taxon>
        <taxon>Eurotatoria</taxon>
        <taxon>Bdelloidea</taxon>
        <taxon>Adinetida</taxon>
        <taxon>Adinetidae</taxon>
        <taxon>Adineta</taxon>
    </lineage>
</organism>
<dbReference type="OrthoDB" id="10267235at2759"/>
<dbReference type="Gene3D" id="3.90.1200.10">
    <property type="match status" value="1"/>
</dbReference>
<reference evidence="6" key="1">
    <citation type="submission" date="2021-02" db="EMBL/GenBank/DDBJ databases">
        <authorList>
            <person name="Nowell W R."/>
        </authorList>
    </citation>
    <scope>NUCLEOTIDE SEQUENCE</scope>
</reference>
<evidence type="ECO:0000256" key="5">
    <source>
        <dbReference type="ARBA" id="ARBA00038874"/>
    </source>
</evidence>
<evidence type="ECO:0000313" key="6">
    <source>
        <dbReference type="EMBL" id="CAF1017645.1"/>
    </source>
</evidence>
<evidence type="ECO:0000256" key="4">
    <source>
        <dbReference type="ARBA" id="ARBA00038211"/>
    </source>
</evidence>
<dbReference type="InterPro" id="IPR011009">
    <property type="entry name" value="Kinase-like_dom_sf"/>
</dbReference>
<keyword evidence="1" id="KW-0443">Lipid metabolism</keyword>
<dbReference type="Gene3D" id="3.30.200.20">
    <property type="entry name" value="Phosphorylase Kinase, domain 1"/>
    <property type="match status" value="1"/>
</dbReference>
<dbReference type="SUPFAM" id="SSF56112">
    <property type="entry name" value="Protein kinase-like (PK-like)"/>
    <property type="match status" value="1"/>
</dbReference>
<keyword evidence="2" id="KW-1208">Phospholipid metabolism</keyword>
<evidence type="ECO:0000256" key="1">
    <source>
        <dbReference type="ARBA" id="ARBA00023209"/>
    </source>
</evidence>
<dbReference type="Pfam" id="PF01633">
    <property type="entry name" value="Choline_kinase"/>
    <property type="match status" value="1"/>
</dbReference>
<sequence>MSSISNIPHESIEIDIGSLELSASRLICLIKPTWIKKNLIFKKLGTDFNNTYYSIYPSDTDDEQSGIVIKIYSVNSDVYTDHKKELELMNEFIHHGIAPRLLLTFNNGYFSNYIHGNILDTNDEHTPQLIAHKLAEFHSFPLKSTNSIDFIDKLQQFIDLFTKKNVTLDEKLKEPHEDNPTFLSSLKSAIGLNTIQIETLDQLELQLKDTSWAELSTEINFIRTVLNEHWSKHNLPIVLCLNNLHIDNFLYNSITKTATIIDFAHCLNNYFLFDIVSYFLELTRNNSENKYPERHIQKLFLIEYLKQTSLNLSSLVYDHLKPTDMELERLCDLCGLLIAPIHLYWALWAFIQGLLNKSNSTFDYIKYGETRLHEYQKYKQNFFLPLYPHATN</sequence>
<protein>
    <recommendedName>
        <fullName evidence="5">ethanolamine kinase</fullName>
        <ecNumber evidence="5">2.7.1.82</ecNumber>
    </recommendedName>
</protein>
<dbReference type="GO" id="GO:0005737">
    <property type="term" value="C:cytoplasm"/>
    <property type="evidence" value="ECO:0007669"/>
    <property type="project" value="TreeGrafter"/>
</dbReference>
<dbReference type="EMBL" id="CAJNOM010000245">
    <property type="protein sequence ID" value="CAF1278242.1"/>
    <property type="molecule type" value="Genomic_DNA"/>
</dbReference>
<evidence type="ECO:0000313" key="9">
    <source>
        <dbReference type="Proteomes" id="UP000663832"/>
    </source>
</evidence>
<comment type="caution">
    <text evidence="6">The sequence shown here is derived from an EMBL/GenBank/DDBJ whole genome shotgun (WGS) entry which is preliminary data.</text>
</comment>
<proteinExistence type="inferred from homology"/>
<dbReference type="Proteomes" id="UP000663832">
    <property type="component" value="Unassembled WGS sequence"/>
</dbReference>
<evidence type="ECO:0000256" key="3">
    <source>
        <dbReference type="ARBA" id="ARBA00037883"/>
    </source>
</evidence>
<accession>A0A814I1S4</accession>
<evidence type="ECO:0000313" key="7">
    <source>
        <dbReference type="EMBL" id="CAF1266567.1"/>
    </source>
</evidence>
<gene>
    <name evidence="6" type="ORF">BJG266_LOCUS16821</name>
    <name evidence="7" type="ORF">QVE165_LOCUS29350</name>
    <name evidence="8" type="ORF">QVE165_LOCUS29990</name>
</gene>
<evidence type="ECO:0000256" key="2">
    <source>
        <dbReference type="ARBA" id="ARBA00023264"/>
    </source>
</evidence>
<keyword evidence="1" id="KW-0594">Phospholipid biosynthesis</keyword>
<keyword evidence="1" id="KW-0444">Lipid biosynthesis</keyword>
<dbReference type="GO" id="GO:0004305">
    <property type="term" value="F:ethanolamine kinase activity"/>
    <property type="evidence" value="ECO:0007669"/>
    <property type="project" value="UniProtKB-EC"/>
</dbReference>
<name>A0A814I1S4_9BILA</name>
<comment type="similarity">
    <text evidence="4">Belongs to the choline/ethanolamine kinase family.</text>
</comment>
<dbReference type="EMBL" id="CAJNOI010000079">
    <property type="protein sequence ID" value="CAF1017645.1"/>
    <property type="molecule type" value="Genomic_DNA"/>
</dbReference>
<dbReference type="GO" id="GO:0006646">
    <property type="term" value="P:phosphatidylethanolamine biosynthetic process"/>
    <property type="evidence" value="ECO:0007669"/>
    <property type="project" value="TreeGrafter"/>
</dbReference>
<dbReference type="EMBL" id="CAJNOM010000235">
    <property type="protein sequence ID" value="CAF1266567.1"/>
    <property type="molecule type" value="Genomic_DNA"/>
</dbReference>
<evidence type="ECO:0000313" key="10">
    <source>
        <dbReference type="Proteomes" id="UP000663877"/>
    </source>
</evidence>
<comment type="pathway">
    <text evidence="3">Phospholipid metabolism; phosphatidylethanolamine biosynthesis; phosphatidylethanolamine from ethanolamine: step 1/3.</text>
</comment>
<evidence type="ECO:0000313" key="8">
    <source>
        <dbReference type="EMBL" id="CAF1278242.1"/>
    </source>
</evidence>
<dbReference type="PANTHER" id="PTHR22603:SF66">
    <property type="entry name" value="ETHANOLAMINE KINASE"/>
    <property type="match status" value="1"/>
</dbReference>
<dbReference type="AlphaFoldDB" id="A0A814I1S4"/>
<dbReference type="Proteomes" id="UP000663877">
    <property type="component" value="Unassembled WGS sequence"/>
</dbReference>
<keyword evidence="9" id="KW-1185">Reference proteome</keyword>